<sequence>MQTVICTLFEGHYHLGVAAFVNSLHKHGFKGDIYAGYLGELPPWATATDLSLFEDHQLATYKVNEDIKIHFVRLKTSYHLANYKPDFLKWLFEGPANDAENIFYFDPDIILDYDWSFYEEWVSFGVTVCEDVNSPLPPNHPRKMAWKKYFGQFDINLNLDREIYVNSGFIGVNKKDIGLVDTWIMIQEKIGPLIGGLSRAPFPGEANLAKEHAGDYAPFSKTDQDALNIAIGAWDGVVSFVGKEGMGLQGGATLMLHALGSPKPWRIKFLKQSFLGVSPRSVDKKFWKCVSHPINLFNNNYIQRKSLVVNMGAFIGRFYTRN</sequence>
<organism evidence="1 2">
    <name type="scientific">Mucilaginibacter gossypiicola</name>
    <dbReference type="NCBI Taxonomy" id="551995"/>
    <lineage>
        <taxon>Bacteria</taxon>
        <taxon>Pseudomonadati</taxon>
        <taxon>Bacteroidota</taxon>
        <taxon>Sphingobacteriia</taxon>
        <taxon>Sphingobacteriales</taxon>
        <taxon>Sphingobacteriaceae</taxon>
        <taxon>Mucilaginibacter</taxon>
    </lineage>
</organism>
<dbReference type="AlphaFoldDB" id="A0A1H8G5S7"/>
<dbReference type="Proteomes" id="UP000198942">
    <property type="component" value="Unassembled WGS sequence"/>
</dbReference>
<dbReference type="STRING" id="551995.SAMN05192574_10320"/>
<gene>
    <name evidence="1" type="ORF">SAMN05192574_10320</name>
</gene>
<keyword evidence="2" id="KW-1185">Reference proteome</keyword>
<dbReference type="SUPFAM" id="SSF53448">
    <property type="entry name" value="Nucleotide-diphospho-sugar transferases"/>
    <property type="match status" value="1"/>
</dbReference>
<evidence type="ECO:0000313" key="2">
    <source>
        <dbReference type="Proteomes" id="UP000198942"/>
    </source>
</evidence>
<reference evidence="2" key="1">
    <citation type="submission" date="2016-10" db="EMBL/GenBank/DDBJ databases">
        <authorList>
            <person name="Varghese N."/>
            <person name="Submissions S."/>
        </authorList>
    </citation>
    <scope>NUCLEOTIDE SEQUENCE [LARGE SCALE GENOMIC DNA]</scope>
    <source>
        <strain evidence="2">Gh-48</strain>
    </source>
</reference>
<proteinExistence type="predicted"/>
<name>A0A1H8G5S7_9SPHI</name>
<accession>A0A1H8G5S7</accession>
<protein>
    <recommendedName>
        <fullName evidence="3">Lipopolysaccharide biosynthesis protein, LPS:glycosyltransferase</fullName>
    </recommendedName>
</protein>
<evidence type="ECO:0008006" key="3">
    <source>
        <dbReference type="Google" id="ProtNLM"/>
    </source>
</evidence>
<dbReference type="RefSeq" id="WP_091210388.1">
    <property type="nucleotide sequence ID" value="NZ_FOCL01000003.1"/>
</dbReference>
<evidence type="ECO:0000313" key="1">
    <source>
        <dbReference type="EMBL" id="SEN39376.1"/>
    </source>
</evidence>
<dbReference type="EMBL" id="FOCL01000003">
    <property type="protein sequence ID" value="SEN39376.1"/>
    <property type="molecule type" value="Genomic_DNA"/>
</dbReference>
<dbReference type="InterPro" id="IPR029044">
    <property type="entry name" value="Nucleotide-diphossugar_trans"/>
</dbReference>
<dbReference type="OrthoDB" id="8479124at2"/>